<dbReference type="RefSeq" id="WP_252953068.1">
    <property type="nucleotide sequence ID" value="NZ_JAFIRR010000059.1"/>
</dbReference>
<name>A0ABT1D3F8_9PROT</name>
<reference evidence="1 2" key="1">
    <citation type="submission" date="2021-12" db="EMBL/GenBank/DDBJ databases">
        <title>Siccirubricoccus leaddurans sp. nov., a high concentration Zn2+ tolerance bacterium.</title>
        <authorList>
            <person name="Cao Y."/>
        </authorList>
    </citation>
    <scope>NUCLEOTIDE SEQUENCE [LARGE SCALE GENOMIC DNA]</scope>
    <source>
        <strain evidence="1 2">KC 17139</strain>
    </source>
</reference>
<dbReference type="EMBL" id="JAFIRR010000059">
    <property type="protein sequence ID" value="MCO6416458.1"/>
    <property type="molecule type" value="Genomic_DNA"/>
</dbReference>
<evidence type="ECO:0000313" key="2">
    <source>
        <dbReference type="Proteomes" id="UP001523392"/>
    </source>
</evidence>
<comment type="caution">
    <text evidence="1">The sequence shown here is derived from an EMBL/GenBank/DDBJ whole genome shotgun (WGS) entry which is preliminary data.</text>
</comment>
<dbReference type="Proteomes" id="UP001523392">
    <property type="component" value="Unassembled WGS sequence"/>
</dbReference>
<keyword evidence="2" id="KW-1185">Reference proteome</keyword>
<accession>A0ABT1D3F8</accession>
<evidence type="ECO:0000313" key="1">
    <source>
        <dbReference type="EMBL" id="MCO6416458.1"/>
    </source>
</evidence>
<organism evidence="1 2">
    <name type="scientific">Siccirubricoccus soli</name>
    <dbReference type="NCBI Taxonomy" id="2899147"/>
    <lineage>
        <taxon>Bacteria</taxon>
        <taxon>Pseudomonadati</taxon>
        <taxon>Pseudomonadota</taxon>
        <taxon>Alphaproteobacteria</taxon>
        <taxon>Acetobacterales</taxon>
        <taxon>Roseomonadaceae</taxon>
        <taxon>Siccirubricoccus</taxon>
    </lineage>
</organism>
<gene>
    <name evidence="1" type="ORF">JYK14_09795</name>
</gene>
<sequence length="168" mass="17939">MASGLGWFSIGLGLVELLAPQAVSRVLGLRGQERLVAAYGAREVATGVGLLLSRDPEPWLWGRVAGDALDLGTLATALDRQSDRREEAGLAMLAVLGVTALDLASAWSHASRRRGRAAARRRLPDYARRSGLPASPEKMRGAARDFVVPEDFRTPAALRAWGVANEVA</sequence>
<protein>
    <submittedName>
        <fullName evidence="1">Cyclase dehydrase</fullName>
    </submittedName>
</protein>
<proteinExistence type="predicted"/>